<keyword evidence="4" id="KW-1185">Reference proteome</keyword>
<feature type="region of interest" description="Disordered" evidence="1">
    <location>
        <begin position="1"/>
        <end position="42"/>
    </location>
</feature>
<keyword evidence="2" id="KW-0472">Membrane</keyword>
<dbReference type="EMBL" id="JAACXV010010931">
    <property type="protein sequence ID" value="KAF7275281.1"/>
    <property type="molecule type" value="Genomic_DNA"/>
</dbReference>
<feature type="region of interest" description="Disordered" evidence="1">
    <location>
        <begin position="116"/>
        <end position="139"/>
    </location>
</feature>
<protein>
    <submittedName>
        <fullName evidence="3">Uncharacterized protein</fullName>
    </submittedName>
</protein>
<evidence type="ECO:0000313" key="3">
    <source>
        <dbReference type="EMBL" id="KAF7275281.1"/>
    </source>
</evidence>
<proteinExistence type="predicted"/>
<organism evidence="3 4">
    <name type="scientific">Rhynchophorus ferrugineus</name>
    <name type="common">Red palm weevil</name>
    <name type="synonym">Curculio ferrugineus</name>
    <dbReference type="NCBI Taxonomy" id="354439"/>
    <lineage>
        <taxon>Eukaryota</taxon>
        <taxon>Metazoa</taxon>
        <taxon>Ecdysozoa</taxon>
        <taxon>Arthropoda</taxon>
        <taxon>Hexapoda</taxon>
        <taxon>Insecta</taxon>
        <taxon>Pterygota</taxon>
        <taxon>Neoptera</taxon>
        <taxon>Endopterygota</taxon>
        <taxon>Coleoptera</taxon>
        <taxon>Polyphaga</taxon>
        <taxon>Cucujiformia</taxon>
        <taxon>Curculionidae</taxon>
        <taxon>Dryophthorinae</taxon>
        <taxon>Rhynchophorus</taxon>
    </lineage>
</organism>
<sequence>MVGPLQERGPAGDDDYCRVDGTRTSAPGGGGGDDDDEEVRGRVVGHDVGRRYAETRVERRCEMELLGAYVRSVIAVVLLLLLPVLLQRDWLAERRTDGPGHWDIAQERRRNMRGWNPAACCRRGSPTSRTISPERTRSHRNGQIRDKYHRRLSFKPQKNIVVGYGE</sequence>
<dbReference type="AlphaFoldDB" id="A0A834MB70"/>
<dbReference type="Proteomes" id="UP000625711">
    <property type="component" value="Unassembled WGS sequence"/>
</dbReference>
<name>A0A834MB70_RHYFE</name>
<evidence type="ECO:0000313" key="4">
    <source>
        <dbReference type="Proteomes" id="UP000625711"/>
    </source>
</evidence>
<evidence type="ECO:0000256" key="1">
    <source>
        <dbReference type="SAM" id="MobiDB-lite"/>
    </source>
</evidence>
<gene>
    <name evidence="3" type="ORF">GWI33_012016</name>
</gene>
<comment type="caution">
    <text evidence="3">The sequence shown here is derived from an EMBL/GenBank/DDBJ whole genome shotgun (WGS) entry which is preliminary data.</text>
</comment>
<keyword evidence="2" id="KW-1133">Transmembrane helix</keyword>
<keyword evidence="2" id="KW-0812">Transmembrane</keyword>
<reference evidence="3" key="1">
    <citation type="submission" date="2020-08" db="EMBL/GenBank/DDBJ databases">
        <title>Genome sequencing and assembly of the red palm weevil Rhynchophorus ferrugineus.</title>
        <authorList>
            <person name="Dias G.B."/>
            <person name="Bergman C.M."/>
            <person name="Manee M."/>
        </authorList>
    </citation>
    <scope>NUCLEOTIDE SEQUENCE</scope>
    <source>
        <strain evidence="3">AA-2017</strain>
        <tissue evidence="3">Whole larva</tissue>
    </source>
</reference>
<accession>A0A834MB70</accession>
<evidence type="ECO:0000256" key="2">
    <source>
        <dbReference type="SAM" id="Phobius"/>
    </source>
</evidence>
<feature type="transmembrane region" description="Helical" evidence="2">
    <location>
        <begin position="68"/>
        <end position="86"/>
    </location>
</feature>